<dbReference type="Pfam" id="PF00462">
    <property type="entry name" value="Glutaredoxin"/>
    <property type="match status" value="1"/>
</dbReference>
<evidence type="ECO:0000256" key="2">
    <source>
        <dbReference type="ARBA" id="ARBA00022723"/>
    </source>
</evidence>
<organism evidence="7 8">
    <name type="scientific">Plasmodium falciparum Vietnam Oak-Knoll</name>
    <name type="common">FVO</name>
    <dbReference type="NCBI Taxonomy" id="1036723"/>
    <lineage>
        <taxon>Eukaryota</taxon>
        <taxon>Sar</taxon>
        <taxon>Alveolata</taxon>
        <taxon>Apicomplexa</taxon>
        <taxon>Aconoidasida</taxon>
        <taxon>Haemosporida</taxon>
        <taxon>Plasmodiidae</taxon>
        <taxon>Plasmodium</taxon>
        <taxon>Plasmodium (Laverania)</taxon>
    </lineage>
</organism>
<dbReference type="Gene3D" id="3.40.30.10">
    <property type="entry name" value="Glutaredoxin"/>
    <property type="match status" value="1"/>
</dbReference>
<dbReference type="NCBIfam" id="TIGR00365">
    <property type="entry name" value="Grx4 family monothiol glutaredoxin"/>
    <property type="match status" value="1"/>
</dbReference>
<evidence type="ECO:0000256" key="5">
    <source>
        <dbReference type="ARBA" id="ARBA00023284"/>
    </source>
</evidence>
<evidence type="ECO:0000256" key="3">
    <source>
        <dbReference type="ARBA" id="ARBA00023004"/>
    </source>
</evidence>
<dbReference type="SMR" id="A0A024VDX5"/>
<evidence type="ECO:0000256" key="4">
    <source>
        <dbReference type="ARBA" id="ARBA00023014"/>
    </source>
</evidence>
<dbReference type="InterPro" id="IPR002109">
    <property type="entry name" value="Glutaredoxin"/>
</dbReference>
<keyword evidence="3" id="KW-0408">Iron</keyword>
<evidence type="ECO:0000313" key="8">
    <source>
        <dbReference type="Proteomes" id="UP000030690"/>
    </source>
</evidence>
<dbReference type="CDD" id="cd03028">
    <property type="entry name" value="GRX_PICOT_like"/>
    <property type="match status" value="1"/>
</dbReference>
<dbReference type="PANTHER" id="PTHR10293">
    <property type="entry name" value="GLUTAREDOXIN FAMILY MEMBER"/>
    <property type="match status" value="1"/>
</dbReference>
<keyword evidence="1" id="KW-0001">2Fe-2S</keyword>
<sequence>MIMKNKYGVFFSLSKNAIINSNRQLFPFKKVSKINFSNSADDKNNGVIPEQRTQYSGTNEYKDFEKTEVYQTLKIKIKELLEQEKIVLFMKGTPEKPLCGFSANVVNILNSMNVKDYVYIDVMKNNNLREAIKIYSNWPYIPNLYVNNNFIGGYDIISDLYNRGELEKIIK</sequence>
<protein>
    <submittedName>
        <fullName evidence="7">Grx4 family monothiol glutaredoxin</fullName>
    </submittedName>
</protein>
<keyword evidence="4" id="KW-0411">Iron-sulfur</keyword>
<dbReference type="OrthoDB" id="415696at2759"/>
<evidence type="ECO:0000256" key="1">
    <source>
        <dbReference type="ARBA" id="ARBA00022714"/>
    </source>
</evidence>
<dbReference type="GO" id="GO:0046872">
    <property type="term" value="F:metal ion binding"/>
    <property type="evidence" value="ECO:0007669"/>
    <property type="project" value="UniProtKB-KW"/>
</dbReference>
<reference evidence="7 8" key="1">
    <citation type="submission" date="2013-02" db="EMBL/GenBank/DDBJ databases">
        <title>The Genome Annotation of Plasmodium falciparum Vietnam Oak-Knoll (FVO).</title>
        <authorList>
            <consortium name="The Broad Institute Genome Sequencing Platform"/>
            <consortium name="The Broad Institute Genome Sequencing Center for Infectious Disease"/>
            <person name="Neafsey D."/>
            <person name="Hoffman S."/>
            <person name="Volkman S."/>
            <person name="Rosenthal P."/>
            <person name="Walker B."/>
            <person name="Young S.K."/>
            <person name="Zeng Q."/>
            <person name="Gargeya S."/>
            <person name="Fitzgerald M."/>
            <person name="Haas B."/>
            <person name="Abouelleil A."/>
            <person name="Allen A.W."/>
            <person name="Alvarado L."/>
            <person name="Arachchi H.M."/>
            <person name="Berlin A.M."/>
            <person name="Chapman S.B."/>
            <person name="Gainer-Dewar J."/>
            <person name="Goldberg J."/>
            <person name="Griggs A."/>
            <person name="Gujja S."/>
            <person name="Hansen M."/>
            <person name="Howarth C."/>
            <person name="Imamovic A."/>
            <person name="Ireland A."/>
            <person name="Larimer J."/>
            <person name="McCowan C."/>
            <person name="Murphy C."/>
            <person name="Pearson M."/>
            <person name="Poon T.W."/>
            <person name="Priest M."/>
            <person name="Roberts A."/>
            <person name="Saif S."/>
            <person name="Shea T."/>
            <person name="Sisk P."/>
            <person name="Sykes S."/>
            <person name="Wortman J."/>
            <person name="Nusbaum C."/>
            <person name="Birren B."/>
        </authorList>
    </citation>
    <scope>NUCLEOTIDE SEQUENCE [LARGE SCALE GENOMIC DNA]</scope>
    <source>
        <strain evidence="8">Vietnam Oak-Knoll (FVO)</strain>
    </source>
</reference>
<dbReference type="FunFam" id="3.40.30.10:FF:000255">
    <property type="entry name" value="Grx4 family monothiol glutaredoxin"/>
    <property type="match status" value="1"/>
</dbReference>
<dbReference type="InterPro" id="IPR004480">
    <property type="entry name" value="Monothiol_GRX-rel"/>
</dbReference>
<keyword evidence="5" id="KW-0676">Redox-active center</keyword>
<accession>A0A024VDX5</accession>
<dbReference type="EMBL" id="KI925016">
    <property type="protein sequence ID" value="ETW20659.1"/>
    <property type="molecule type" value="Genomic_DNA"/>
</dbReference>
<name>A0A024VDX5_PLAFA</name>
<reference evidence="7 8" key="2">
    <citation type="submission" date="2013-02" db="EMBL/GenBank/DDBJ databases">
        <title>The Genome Sequence of Plasmodium falciparum Vietnam Oak-Knoll (FVO).</title>
        <authorList>
            <consortium name="The Broad Institute Genome Sequencing Platform"/>
            <consortium name="The Broad Institute Genome Sequencing Center for Infectious Disease"/>
            <person name="Neafsey D."/>
            <person name="Cheeseman I."/>
            <person name="Volkman S."/>
            <person name="Adams J."/>
            <person name="Walker B."/>
            <person name="Young S.K."/>
            <person name="Zeng Q."/>
            <person name="Gargeya S."/>
            <person name="Fitzgerald M."/>
            <person name="Haas B."/>
            <person name="Abouelleil A."/>
            <person name="Alvarado L."/>
            <person name="Arachchi H.M."/>
            <person name="Berlin A.M."/>
            <person name="Chapman S.B."/>
            <person name="Dewar J."/>
            <person name="Goldberg J."/>
            <person name="Griggs A."/>
            <person name="Gujja S."/>
            <person name="Hansen M."/>
            <person name="Howarth C."/>
            <person name="Imamovic A."/>
            <person name="Larimer J."/>
            <person name="McCowan C."/>
            <person name="Murphy C."/>
            <person name="Neiman D."/>
            <person name="Pearson M."/>
            <person name="Priest M."/>
            <person name="Roberts A."/>
            <person name="Saif S."/>
            <person name="Shea T."/>
            <person name="Sisk P."/>
            <person name="Sykes S."/>
            <person name="Wortman J."/>
            <person name="Nusbaum C."/>
            <person name="Birren B."/>
        </authorList>
    </citation>
    <scope>NUCLEOTIDE SEQUENCE [LARGE SCALE GENOMIC DNA]</scope>
    <source>
        <strain evidence="8">Vietnam Oak-Knoll (FVO)</strain>
    </source>
</reference>
<dbReference type="GO" id="GO:0051537">
    <property type="term" value="F:2 iron, 2 sulfur cluster binding"/>
    <property type="evidence" value="ECO:0007669"/>
    <property type="project" value="UniProtKB-KW"/>
</dbReference>
<dbReference type="PROSITE" id="PS51354">
    <property type="entry name" value="GLUTAREDOXIN_2"/>
    <property type="match status" value="1"/>
</dbReference>
<evidence type="ECO:0000313" key="7">
    <source>
        <dbReference type="EMBL" id="ETW20659.1"/>
    </source>
</evidence>
<gene>
    <name evidence="7" type="ORF">PFFVO_00419</name>
</gene>
<evidence type="ECO:0000259" key="6">
    <source>
        <dbReference type="Pfam" id="PF00462"/>
    </source>
</evidence>
<dbReference type="SUPFAM" id="SSF52833">
    <property type="entry name" value="Thioredoxin-like"/>
    <property type="match status" value="1"/>
</dbReference>
<dbReference type="InterPro" id="IPR036249">
    <property type="entry name" value="Thioredoxin-like_sf"/>
</dbReference>
<dbReference type="PANTHER" id="PTHR10293:SF72">
    <property type="entry name" value="MONOTHIOL GLUTAREDOXIN-S14, CHLOROPLASTIC"/>
    <property type="match status" value="1"/>
</dbReference>
<dbReference type="AlphaFoldDB" id="A0A024VDX5"/>
<dbReference type="InterPro" id="IPR033658">
    <property type="entry name" value="GRX_PICOT-like"/>
</dbReference>
<keyword evidence="2" id="KW-0479">Metal-binding</keyword>
<feature type="domain" description="Glutaredoxin" evidence="6">
    <location>
        <begin position="86"/>
        <end position="151"/>
    </location>
</feature>
<dbReference type="Proteomes" id="UP000030690">
    <property type="component" value="Unassembled WGS sequence"/>
</dbReference>
<proteinExistence type="predicted"/>